<evidence type="ECO:0000313" key="2">
    <source>
        <dbReference type="Proteomes" id="UP000772434"/>
    </source>
</evidence>
<gene>
    <name evidence="1" type="ORF">BDP27DRAFT_1366060</name>
</gene>
<dbReference type="AlphaFoldDB" id="A0A9P5U4F9"/>
<proteinExistence type="predicted"/>
<dbReference type="EMBL" id="JADNRY010000096">
    <property type="protein sequence ID" value="KAF9065896.1"/>
    <property type="molecule type" value="Genomic_DNA"/>
</dbReference>
<keyword evidence="2" id="KW-1185">Reference proteome</keyword>
<protein>
    <submittedName>
        <fullName evidence="1">Uncharacterized protein</fullName>
    </submittedName>
</protein>
<reference evidence="1" key="1">
    <citation type="submission" date="2020-11" db="EMBL/GenBank/DDBJ databases">
        <authorList>
            <consortium name="DOE Joint Genome Institute"/>
            <person name="Ahrendt S."/>
            <person name="Riley R."/>
            <person name="Andreopoulos W."/>
            <person name="Labutti K."/>
            <person name="Pangilinan J."/>
            <person name="Ruiz-Duenas F.J."/>
            <person name="Barrasa J.M."/>
            <person name="Sanchez-Garcia M."/>
            <person name="Camarero S."/>
            <person name="Miyauchi S."/>
            <person name="Serrano A."/>
            <person name="Linde D."/>
            <person name="Babiker R."/>
            <person name="Drula E."/>
            <person name="Ayuso-Fernandez I."/>
            <person name="Pacheco R."/>
            <person name="Padilla G."/>
            <person name="Ferreira P."/>
            <person name="Barriuso J."/>
            <person name="Kellner H."/>
            <person name="Castanera R."/>
            <person name="Alfaro M."/>
            <person name="Ramirez L."/>
            <person name="Pisabarro A.G."/>
            <person name="Kuo A."/>
            <person name="Tritt A."/>
            <person name="Lipzen A."/>
            <person name="He G."/>
            <person name="Yan M."/>
            <person name="Ng V."/>
            <person name="Cullen D."/>
            <person name="Martin F."/>
            <person name="Rosso M.-N."/>
            <person name="Henrissat B."/>
            <person name="Hibbett D."/>
            <person name="Martinez A.T."/>
            <person name="Grigoriev I.V."/>
        </authorList>
    </citation>
    <scope>NUCLEOTIDE SEQUENCE</scope>
    <source>
        <strain evidence="1">AH 40177</strain>
    </source>
</reference>
<dbReference type="OrthoDB" id="3238562at2759"/>
<sequence>MPESSQNKIRDVFFGDEASGSPLLSPSPIPSTLEDYWEQFLGKFNVVFRIGDYAFPVNVGKYGSLIGVGCGIVTGLKWAGIVVNGAGTIVNIYNHIIAMLPLGW</sequence>
<evidence type="ECO:0000313" key="1">
    <source>
        <dbReference type="EMBL" id="KAF9065896.1"/>
    </source>
</evidence>
<accession>A0A9P5U4F9</accession>
<dbReference type="Proteomes" id="UP000772434">
    <property type="component" value="Unassembled WGS sequence"/>
</dbReference>
<organism evidence="1 2">
    <name type="scientific">Rhodocollybia butyracea</name>
    <dbReference type="NCBI Taxonomy" id="206335"/>
    <lineage>
        <taxon>Eukaryota</taxon>
        <taxon>Fungi</taxon>
        <taxon>Dikarya</taxon>
        <taxon>Basidiomycota</taxon>
        <taxon>Agaricomycotina</taxon>
        <taxon>Agaricomycetes</taxon>
        <taxon>Agaricomycetidae</taxon>
        <taxon>Agaricales</taxon>
        <taxon>Marasmiineae</taxon>
        <taxon>Omphalotaceae</taxon>
        <taxon>Rhodocollybia</taxon>
    </lineage>
</organism>
<comment type="caution">
    <text evidence="1">The sequence shown here is derived from an EMBL/GenBank/DDBJ whole genome shotgun (WGS) entry which is preliminary data.</text>
</comment>
<name>A0A9P5U4F9_9AGAR</name>